<protein>
    <recommendedName>
        <fullName evidence="7">LIM zinc-binding domain-containing protein</fullName>
    </recommendedName>
</protein>
<reference evidence="8" key="2">
    <citation type="submission" date="2020-11" db="EMBL/GenBank/DDBJ databases">
        <authorList>
            <person name="McCartney M.A."/>
            <person name="Auch B."/>
            <person name="Kono T."/>
            <person name="Mallez S."/>
            <person name="Becker A."/>
            <person name="Gohl D.M."/>
            <person name="Silverstein K.A.T."/>
            <person name="Koren S."/>
            <person name="Bechman K.B."/>
            <person name="Herman A."/>
            <person name="Abrahante J.E."/>
            <person name="Garbe J."/>
        </authorList>
    </citation>
    <scope>NUCLEOTIDE SEQUENCE</scope>
    <source>
        <strain evidence="8">Duluth1</strain>
        <tissue evidence="8">Whole animal</tissue>
    </source>
</reference>
<evidence type="ECO:0000313" key="8">
    <source>
        <dbReference type="EMBL" id="KAH3795762.1"/>
    </source>
</evidence>
<dbReference type="SUPFAM" id="SSF57716">
    <property type="entry name" value="Glucocorticoid receptor-like (DNA-binding domain)"/>
    <property type="match status" value="3"/>
</dbReference>
<dbReference type="PANTHER" id="PTHR45787:SF13">
    <property type="entry name" value="LD11652P"/>
    <property type="match status" value="1"/>
</dbReference>
<feature type="region of interest" description="Disordered" evidence="6">
    <location>
        <begin position="52"/>
        <end position="71"/>
    </location>
</feature>
<organism evidence="8 9">
    <name type="scientific">Dreissena polymorpha</name>
    <name type="common">Zebra mussel</name>
    <name type="synonym">Mytilus polymorpha</name>
    <dbReference type="NCBI Taxonomy" id="45954"/>
    <lineage>
        <taxon>Eukaryota</taxon>
        <taxon>Metazoa</taxon>
        <taxon>Spiralia</taxon>
        <taxon>Lophotrochozoa</taxon>
        <taxon>Mollusca</taxon>
        <taxon>Bivalvia</taxon>
        <taxon>Autobranchia</taxon>
        <taxon>Heteroconchia</taxon>
        <taxon>Euheterodonta</taxon>
        <taxon>Imparidentia</taxon>
        <taxon>Neoheterodontei</taxon>
        <taxon>Myida</taxon>
        <taxon>Dreissenoidea</taxon>
        <taxon>Dreissenidae</taxon>
        <taxon>Dreissena</taxon>
    </lineage>
</organism>
<feature type="domain" description="LIM zinc-binding" evidence="7">
    <location>
        <begin position="142"/>
        <end position="204"/>
    </location>
</feature>
<dbReference type="Proteomes" id="UP000828390">
    <property type="component" value="Unassembled WGS sequence"/>
</dbReference>
<feature type="compositionally biased region" description="Polar residues" evidence="6">
    <location>
        <begin position="56"/>
        <end position="71"/>
    </location>
</feature>
<feature type="domain" description="LIM zinc-binding" evidence="7">
    <location>
        <begin position="79"/>
        <end position="140"/>
    </location>
</feature>
<evidence type="ECO:0000256" key="2">
    <source>
        <dbReference type="ARBA" id="ARBA00022737"/>
    </source>
</evidence>
<gene>
    <name evidence="8" type="ORF">DPMN_149322</name>
</gene>
<keyword evidence="3 5" id="KW-0862">Zinc</keyword>
<proteinExistence type="predicted"/>
<reference evidence="8" key="1">
    <citation type="journal article" date="2019" name="bioRxiv">
        <title>The Genome of the Zebra Mussel, Dreissena polymorpha: A Resource for Invasive Species Research.</title>
        <authorList>
            <person name="McCartney M.A."/>
            <person name="Auch B."/>
            <person name="Kono T."/>
            <person name="Mallez S."/>
            <person name="Zhang Y."/>
            <person name="Obille A."/>
            <person name="Becker A."/>
            <person name="Abrahante J.E."/>
            <person name="Garbe J."/>
            <person name="Badalamenti J.P."/>
            <person name="Herman A."/>
            <person name="Mangelson H."/>
            <person name="Liachko I."/>
            <person name="Sullivan S."/>
            <person name="Sone E.D."/>
            <person name="Koren S."/>
            <person name="Silverstein K.A.T."/>
            <person name="Beckman K.B."/>
            <person name="Gohl D.M."/>
        </authorList>
    </citation>
    <scope>NUCLEOTIDE SEQUENCE</scope>
    <source>
        <strain evidence="8">Duluth1</strain>
        <tissue evidence="8">Whole animal</tissue>
    </source>
</reference>
<dbReference type="PROSITE" id="PS00478">
    <property type="entry name" value="LIM_DOMAIN_1"/>
    <property type="match status" value="1"/>
</dbReference>
<name>A0A9D4FCH3_DREPO</name>
<keyword evidence="2" id="KW-0677">Repeat</keyword>
<dbReference type="PANTHER" id="PTHR45787">
    <property type="entry name" value="LD11652P"/>
    <property type="match status" value="1"/>
</dbReference>
<sequence length="208" mass="23189">MRLKLRMQLSYTIVVKSELEKIRKLPEPQGYFRSMDGGILRDLRNMTRGTREYNKKSQNPGMNSSGQSTLDSCQGQQVKSCAGCGGRIFDRYLLHAVDRYWHTGCLKCSCCQTTLGDFNSCFVKAGMIFCRNDYLRLFGNGGSCGSCGQTISAGELVMKTGHSVYHVKCFTCVTCRHQLVTGDRYSIVNGALLCEQDSVKGLKEQKDA</sequence>
<evidence type="ECO:0000256" key="6">
    <source>
        <dbReference type="SAM" id="MobiDB-lite"/>
    </source>
</evidence>
<evidence type="ECO:0000259" key="7">
    <source>
        <dbReference type="PROSITE" id="PS50023"/>
    </source>
</evidence>
<keyword evidence="9" id="KW-1185">Reference proteome</keyword>
<dbReference type="SMART" id="SM00132">
    <property type="entry name" value="LIM"/>
    <property type="match status" value="2"/>
</dbReference>
<evidence type="ECO:0000313" key="9">
    <source>
        <dbReference type="Proteomes" id="UP000828390"/>
    </source>
</evidence>
<dbReference type="Pfam" id="PF00412">
    <property type="entry name" value="LIM"/>
    <property type="match status" value="2"/>
</dbReference>
<evidence type="ECO:0000256" key="5">
    <source>
        <dbReference type="PROSITE-ProRule" id="PRU00125"/>
    </source>
</evidence>
<dbReference type="GO" id="GO:0046872">
    <property type="term" value="F:metal ion binding"/>
    <property type="evidence" value="ECO:0007669"/>
    <property type="project" value="UniProtKB-KW"/>
</dbReference>
<dbReference type="Gene3D" id="2.10.110.10">
    <property type="entry name" value="Cysteine Rich Protein"/>
    <property type="match status" value="2"/>
</dbReference>
<evidence type="ECO:0000256" key="1">
    <source>
        <dbReference type="ARBA" id="ARBA00022723"/>
    </source>
</evidence>
<evidence type="ECO:0000256" key="3">
    <source>
        <dbReference type="ARBA" id="ARBA00022833"/>
    </source>
</evidence>
<dbReference type="InterPro" id="IPR001781">
    <property type="entry name" value="Znf_LIM"/>
</dbReference>
<dbReference type="EMBL" id="JAIWYP010000007">
    <property type="protein sequence ID" value="KAH3795762.1"/>
    <property type="molecule type" value="Genomic_DNA"/>
</dbReference>
<accession>A0A9D4FCH3</accession>
<dbReference type="AlphaFoldDB" id="A0A9D4FCH3"/>
<dbReference type="PROSITE" id="PS50023">
    <property type="entry name" value="LIM_DOMAIN_2"/>
    <property type="match status" value="2"/>
</dbReference>
<comment type="caution">
    <text evidence="8">The sequence shown here is derived from an EMBL/GenBank/DDBJ whole genome shotgun (WGS) entry which is preliminary data.</text>
</comment>
<keyword evidence="4 5" id="KW-0440">LIM domain</keyword>
<keyword evidence="1 5" id="KW-0479">Metal-binding</keyword>
<dbReference type="InterPro" id="IPR050945">
    <property type="entry name" value="LMO_RBTN_TF"/>
</dbReference>
<evidence type="ECO:0000256" key="4">
    <source>
        <dbReference type="ARBA" id="ARBA00023038"/>
    </source>
</evidence>